<comment type="similarity">
    <text evidence="2">Belongs to the peptidase M20A family.</text>
</comment>
<dbReference type="SUPFAM" id="SSF53187">
    <property type="entry name" value="Zn-dependent exopeptidases"/>
    <property type="match status" value="1"/>
</dbReference>
<evidence type="ECO:0000256" key="2">
    <source>
        <dbReference type="ARBA" id="ARBA00006247"/>
    </source>
</evidence>
<keyword evidence="8" id="KW-1185">Reference proteome</keyword>
<dbReference type="AlphaFoldDB" id="A0AAE3FS02"/>
<proteinExistence type="inferred from homology"/>
<name>A0AAE3FS02_9EURY</name>
<dbReference type="RefSeq" id="WP_250597600.1">
    <property type="nucleotide sequence ID" value="NZ_JAKRVY010000007.1"/>
</dbReference>
<keyword evidence="4" id="KW-0378">Hydrolase</keyword>
<dbReference type="PANTHER" id="PTHR43808:SF8">
    <property type="entry name" value="PEPTIDASE M20 DIMERISATION DOMAIN-CONTAINING PROTEIN"/>
    <property type="match status" value="1"/>
</dbReference>
<dbReference type="PANTHER" id="PTHR43808">
    <property type="entry name" value="ACETYLORNITHINE DEACETYLASE"/>
    <property type="match status" value="1"/>
</dbReference>
<dbReference type="EMBL" id="JAKRVY010000007">
    <property type="protein sequence ID" value="MCL9814532.1"/>
    <property type="molecule type" value="Genomic_DNA"/>
</dbReference>
<gene>
    <name evidence="7" type="ORF">AArcSt11_12810</name>
</gene>
<protein>
    <submittedName>
        <fullName evidence="7">M20/M25/M40 family metallo-hydrolase</fullName>
    </submittedName>
</protein>
<evidence type="ECO:0000259" key="6">
    <source>
        <dbReference type="Pfam" id="PF07687"/>
    </source>
</evidence>
<accession>A0AAE3FS02</accession>
<evidence type="ECO:0000256" key="3">
    <source>
        <dbReference type="ARBA" id="ARBA00022723"/>
    </source>
</evidence>
<sequence>MIGSDESIPPERLVATTLELVAHDTTNPPGHTREIVDWIDTALREVGIETERFAVEDRKPNLLATVPGATDQRLLYSGHLDTVPYDPDGWSFDPLGEQVDERVYGRGTTDMKGAVAAMIEVARYYAHRDRQPPVTLEFAFVSDEEVAGDAGVKALLDDDRLDTDGCVIGEPTCTGGPASIIVADRGSIWLTLESVGEAAHGSRPMRGQNAIDRLWMAITDLRERLANRELTVPPDIETIVAESVEYYADSMGYEAASRLFESPTVNLGTIDGGKAINSVPRAASAGLDVRLTAGVRTPELLDEIHDWIDEHEDVTVADVSWSIGSYEPLESPLVGAVGDVAESVLDDRVYRRSATGGGDAKRLREAGIPTVEFAVATDTAHACDEFTTVSALSATAEAYLGIPHAVSD</sequence>
<evidence type="ECO:0000313" key="7">
    <source>
        <dbReference type="EMBL" id="MCL9814532.1"/>
    </source>
</evidence>
<keyword evidence="3" id="KW-0479">Metal-binding</keyword>
<dbReference type="Gene3D" id="3.40.630.10">
    <property type="entry name" value="Zn peptidases"/>
    <property type="match status" value="1"/>
</dbReference>
<organism evidence="7 8">
    <name type="scientific">Natranaeroarchaeum aerophilus</name>
    <dbReference type="NCBI Taxonomy" id="2917711"/>
    <lineage>
        <taxon>Archaea</taxon>
        <taxon>Methanobacteriati</taxon>
        <taxon>Methanobacteriota</taxon>
        <taxon>Stenosarchaea group</taxon>
        <taxon>Halobacteria</taxon>
        <taxon>Halobacteriales</taxon>
        <taxon>Natronoarchaeaceae</taxon>
        <taxon>Natranaeroarchaeum</taxon>
    </lineage>
</organism>
<reference evidence="7 8" key="1">
    <citation type="journal article" date="2022" name="Syst. Appl. Microbiol.">
        <title>Natronocalculus amylovorans gen. nov., sp. nov., and Natranaeroarchaeum aerophilus sp. nov., dominant culturable amylolytic natronoarchaea from hypersaline soda lakes in southwestern Siberia.</title>
        <authorList>
            <person name="Sorokin D.Y."/>
            <person name="Elcheninov A.G."/>
            <person name="Khizhniak T.V."/>
            <person name="Koenen M."/>
            <person name="Bale N.J."/>
            <person name="Damste J.S.S."/>
            <person name="Kublanov I.V."/>
        </authorList>
    </citation>
    <scope>NUCLEOTIDE SEQUENCE [LARGE SCALE GENOMIC DNA]</scope>
    <source>
        <strain evidence="7 8">AArc-St1-1</strain>
    </source>
</reference>
<dbReference type="Pfam" id="PF01546">
    <property type="entry name" value="Peptidase_M20"/>
    <property type="match status" value="1"/>
</dbReference>
<dbReference type="Pfam" id="PF07687">
    <property type="entry name" value="M20_dimer"/>
    <property type="match status" value="1"/>
</dbReference>
<feature type="domain" description="Peptidase M20 dimerisation" evidence="6">
    <location>
        <begin position="183"/>
        <end position="312"/>
    </location>
</feature>
<dbReference type="InterPro" id="IPR036264">
    <property type="entry name" value="Bact_exopeptidase_dim_dom"/>
</dbReference>
<evidence type="ECO:0000313" key="8">
    <source>
        <dbReference type="Proteomes" id="UP001202674"/>
    </source>
</evidence>
<dbReference type="Proteomes" id="UP001202674">
    <property type="component" value="Unassembled WGS sequence"/>
</dbReference>
<dbReference type="InterPro" id="IPR011650">
    <property type="entry name" value="Peptidase_M20_dimer"/>
</dbReference>
<dbReference type="InterPro" id="IPR002933">
    <property type="entry name" value="Peptidase_M20"/>
</dbReference>
<dbReference type="InterPro" id="IPR050072">
    <property type="entry name" value="Peptidase_M20A"/>
</dbReference>
<evidence type="ECO:0000256" key="4">
    <source>
        <dbReference type="ARBA" id="ARBA00022801"/>
    </source>
</evidence>
<dbReference type="SUPFAM" id="SSF55031">
    <property type="entry name" value="Bacterial exopeptidase dimerisation domain"/>
    <property type="match status" value="1"/>
</dbReference>
<dbReference type="GO" id="GO:0016787">
    <property type="term" value="F:hydrolase activity"/>
    <property type="evidence" value="ECO:0007669"/>
    <property type="project" value="UniProtKB-KW"/>
</dbReference>
<comment type="cofactor">
    <cofactor evidence="1">
        <name>Zn(2+)</name>
        <dbReference type="ChEBI" id="CHEBI:29105"/>
    </cofactor>
</comment>
<comment type="caution">
    <text evidence="7">The sequence shown here is derived from an EMBL/GenBank/DDBJ whole genome shotgun (WGS) entry which is preliminary data.</text>
</comment>
<dbReference type="Gene3D" id="3.30.70.360">
    <property type="match status" value="1"/>
</dbReference>
<evidence type="ECO:0000256" key="5">
    <source>
        <dbReference type="ARBA" id="ARBA00022833"/>
    </source>
</evidence>
<dbReference type="GO" id="GO:0046872">
    <property type="term" value="F:metal ion binding"/>
    <property type="evidence" value="ECO:0007669"/>
    <property type="project" value="UniProtKB-KW"/>
</dbReference>
<evidence type="ECO:0000256" key="1">
    <source>
        <dbReference type="ARBA" id="ARBA00001947"/>
    </source>
</evidence>
<keyword evidence="5" id="KW-0862">Zinc</keyword>